<proteinExistence type="predicted"/>
<dbReference type="Proteomes" id="UP001066276">
    <property type="component" value="Chromosome 12"/>
</dbReference>
<accession>A0AAV7L3J1</accession>
<dbReference type="EMBL" id="JANPWB010000016">
    <property type="protein sequence ID" value="KAJ1084859.1"/>
    <property type="molecule type" value="Genomic_DNA"/>
</dbReference>
<comment type="caution">
    <text evidence="1">The sequence shown here is derived from an EMBL/GenBank/DDBJ whole genome shotgun (WGS) entry which is preliminary data.</text>
</comment>
<sequence>MIRKTDNTFCVFAFLKSFRPRSSRPVFSLLSCSSFSDLFLILPTSFGNEFPFGFAHDVANMNLPEGKKSLGRFVKVRSQN</sequence>
<protein>
    <submittedName>
        <fullName evidence="1">Uncharacterized protein</fullName>
    </submittedName>
</protein>
<organism evidence="1 2">
    <name type="scientific">Pleurodeles waltl</name>
    <name type="common">Iberian ribbed newt</name>
    <dbReference type="NCBI Taxonomy" id="8319"/>
    <lineage>
        <taxon>Eukaryota</taxon>
        <taxon>Metazoa</taxon>
        <taxon>Chordata</taxon>
        <taxon>Craniata</taxon>
        <taxon>Vertebrata</taxon>
        <taxon>Euteleostomi</taxon>
        <taxon>Amphibia</taxon>
        <taxon>Batrachia</taxon>
        <taxon>Caudata</taxon>
        <taxon>Salamandroidea</taxon>
        <taxon>Salamandridae</taxon>
        <taxon>Pleurodelinae</taxon>
        <taxon>Pleurodeles</taxon>
    </lineage>
</organism>
<evidence type="ECO:0000313" key="1">
    <source>
        <dbReference type="EMBL" id="KAJ1084859.1"/>
    </source>
</evidence>
<evidence type="ECO:0000313" key="2">
    <source>
        <dbReference type="Proteomes" id="UP001066276"/>
    </source>
</evidence>
<keyword evidence="2" id="KW-1185">Reference proteome</keyword>
<name>A0AAV7L3J1_PLEWA</name>
<reference evidence="1" key="1">
    <citation type="journal article" date="2022" name="bioRxiv">
        <title>Sequencing and chromosome-scale assembly of the giantPleurodeles waltlgenome.</title>
        <authorList>
            <person name="Brown T."/>
            <person name="Elewa A."/>
            <person name="Iarovenko S."/>
            <person name="Subramanian E."/>
            <person name="Araus A.J."/>
            <person name="Petzold A."/>
            <person name="Susuki M."/>
            <person name="Suzuki K.-i.T."/>
            <person name="Hayashi T."/>
            <person name="Toyoda A."/>
            <person name="Oliveira C."/>
            <person name="Osipova E."/>
            <person name="Leigh N.D."/>
            <person name="Simon A."/>
            <person name="Yun M.H."/>
        </authorList>
    </citation>
    <scope>NUCLEOTIDE SEQUENCE</scope>
    <source>
        <strain evidence="1">20211129_DDA</strain>
        <tissue evidence="1">Liver</tissue>
    </source>
</reference>
<dbReference type="AlphaFoldDB" id="A0AAV7L3J1"/>
<gene>
    <name evidence="1" type="ORF">NDU88_005005</name>
</gene>